<proteinExistence type="predicted"/>
<evidence type="ECO:0000256" key="1">
    <source>
        <dbReference type="ARBA" id="ARBA00022801"/>
    </source>
</evidence>
<evidence type="ECO:0000313" key="4">
    <source>
        <dbReference type="Proteomes" id="UP000823638"/>
    </source>
</evidence>
<dbReference type="PANTHER" id="PTHR43156">
    <property type="entry name" value="STAGE II SPORULATION PROTEIN E-RELATED"/>
    <property type="match status" value="1"/>
</dbReference>
<dbReference type="EMBL" id="JADIMM010000079">
    <property type="protein sequence ID" value="MBO8457795.1"/>
    <property type="molecule type" value="Genomic_DNA"/>
</dbReference>
<dbReference type="Pfam" id="PF07228">
    <property type="entry name" value="SpoIIE"/>
    <property type="match status" value="1"/>
</dbReference>
<dbReference type="InterPro" id="IPR001932">
    <property type="entry name" value="PPM-type_phosphatase-like_dom"/>
</dbReference>
<feature type="domain" description="PPM-type phosphatase" evidence="2">
    <location>
        <begin position="17"/>
        <end position="243"/>
    </location>
</feature>
<evidence type="ECO:0000259" key="2">
    <source>
        <dbReference type="SMART" id="SM00331"/>
    </source>
</evidence>
<dbReference type="Gene3D" id="3.60.40.10">
    <property type="entry name" value="PPM-type phosphatase domain"/>
    <property type="match status" value="1"/>
</dbReference>
<name>A0A9D9HPX2_9SPIR</name>
<dbReference type="SUPFAM" id="SSF81606">
    <property type="entry name" value="PP2C-like"/>
    <property type="match status" value="1"/>
</dbReference>
<dbReference type="SMART" id="SM00331">
    <property type="entry name" value="PP2C_SIG"/>
    <property type="match status" value="1"/>
</dbReference>
<accession>A0A9D9HPX2</accession>
<organism evidence="3 4">
    <name type="scientific">Candidatus Gallitreponema excrementavium</name>
    <dbReference type="NCBI Taxonomy" id="2840840"/>
    <lineage>
        <taxon>Bacteria</taxon>
        <taxon>Pseudomonadati</taxon>
        <taxon>Spirochaetota</taxon>
        <taxon>Spirochaetia</taxon>
        <taxon>Spirochaetales</taxon>
        <taxon>Candidatus Gallitreponema</taxon>
    </lineage>
</organism>
<evidence type="ECO:0000313" key="3">
    <source>
        <dbReference type="EMBL" id="MBO8457795.1"/>
    </source>
</evidence>
<dbReference type="InterPro" id="IPR036457">
    <property type="entry name" value="PPM-type-like_dom_sf"/>
</dbReference>
<dbReference type="InterPro" id="IPR052016">
    <property type="entry name" value="Bact_Sigma-Reg"/>
</dbReference>
<comment type="caution">
    <text evidence="3">The sequence shown here is derived from an EMBL/GenBank/DDBJ whole genome shotgun (WGS) entry which is preliminary data.</text>
</comment>
<gene>
    <name evidence="3" type="ORF">IAA81_06165</name>
</gene>
<dbReference type="Proteomes" id="UP000823638">
    <property type="component" value="Unassembled WGS sequence"/>
</dbReference>
<dbReference type="AlphaFoldDB" id="A0A9D9HPX2"/>
<dbReference type="GO" id="GO:0016791">
    <property type="term" value="F:phosphatase activity"/>
    <property type="evidence" value="ECO:0007669"/>
    <property type="project" value="TreeGrafter"/>
</dbReference>
<dbReference type="PANTHER" id="PTHR43156:SF2">
    <property type="entry name" value="STAGE II SPORULATION PROTEIN E"/>
    <property type="match status" value="1"/>
</dbReference>
<protein>
    <submittedName>
        <fullName evidence="3">Serine/threonine-protein phosphatase</fullName>
    </submittedName>
</protein>
<reference evidence="3" key="1">
    <citation type="submission" date="2020-10" db="EMBL/GenBank/DDBJ databases">
        <authorList>
            <person name="Gilroy R."/>
        </authorList>
    </citation>
    <scope>NUCLEOTIDE SEQUENCE</scope>
    <source>
        <strain evidence="3">10532</strain>
    </source>
</reference>
<sequence length="407" mass="45005">MSDILSNNTERGTFIEVAHAQICKYNQGAEGDRFLSQKNQSDGRVITVLSDGLGSGIKAGVLATLTATMAMKFVSNDIPIRRAAKIIMDTLPVCSERGISYATFTLVDIEPNASVRIMEYDNPPYVLIRKNTLIDPIKQSSVIEREHKETAPALEAILYYSEYKAQPGDRIIFYSDGVTQSGMGTHSMPLGWGAEDSQSFILQQVMDNPNISARELARRVVNEAEKHDGYKAKDDITCAVIYFRTPRDILVLTGPPLTPERDAEYAALFNNFDGKKIISGGTTANIISRQLGRKISVNLRNIDPVVPPVSQMEGADLVTEGIITLGKVAEILDSEETGPKEKQNAATRIVDLLLDSDRVTFAVGTKINEAHQDPNMPVELEIRRNVVKRIASLLEQKYLKEVSIKFF</sequence>
<reference evidence="3" key="2">
    <citation type="journal article" date="2021" name="PeerJ">
        <title>Extensive microbial diversity within the chicken gut microbiome revealed by metagenomics and culture.</title>
        <authorList>
            <person name="Gilroy R."/>
            <person name="Ravi A."/>
            <person name="Getino M."/>
            <person name="Pursley I."/>
            <person name="Horton D.L."/>
            <person name="Alikhan N.F."/>
            <person name="Baker D."/>
            <person name="Gharbi K."/>
            <person name="Hall N."/>
            <person name="Watson M."/>
            <person name="Adriaenssens E.M."/>
            <person name="Foster-Nyarko E."/>
            <person name="Jarju S."/>
            <person name="Secka A."/>
            <person name="Antonio M."/>
            <person name="Oren A."/>
            <person name="Chaudhuri R.R."/>
            <person name="La Ragione R."/>
            <person name="Hildebrand F."/>
            <person name="Pallen M.J."/>
        </authorList>
    </citation>
    <scope>NUCLEOTIDE SEQUENCE</scope>
    <source>
        <strain evidence="3">10532</strain>
    </source>
</reference>
<keyword evidence="1" id="KW-0378">Hydrolase</keyword>